<evidence type="ECO:0000256" key="1">
    <source>
        <dbReference type="SAM" id="MobiDB-lite"/>
    </source>
</evidence>
<dbReference type="EMBL" id="KV425934">
    <property type="protein sequence ID" value="KZV97125.1"/>
    <property type="molecule type" value="Genomic_DNA"/>
</dbReference>
<dbReference type="AlphaFoldDB" id="A0A165KZI1"/>
<accession>A0A165KZI1</accession>
<dbReference type="InParanoid" id="A0A165KZI1"/>
<protein>
    <submittedName>
        <fullName evidence="2">Uncharacterized protein</fullName>
    </submittedName>
</protein>
<sequence>MSPSRASRALQLSRPRKLRTGEGLHPATRRRRMQTTRALPASALYPAFTTRLQLTITHLALYARSRPAHA</sequence>
<evidence type="ECO:0000313" key="3">
    <source>
        <dbReference type="Proteomes" id="UP000077266"/>
    </source>
</evidence>
<evidence type="ECO:0000313" key="2">
    <source>
        <dbReference type="EMBL" id="KZV97125.1"/>
    </source>
</evidence>
<organism evidence="2 3">
    <name type="scientific">Exidia glandulosa HHB12029</name>
    <dbReference type="NCBI Taxonomy" id="1314781"/>
    <lineage>
        <taxon>Eukaryota</taxon>
        <taxon>Fungi</taxon>
        <taxon>Dikarya</taxon>
        <taxon>Basidiomycota</taxon>
        <taxon>Agaricomycotina</taxon>
        <taxon>Agaricomycetes</taxon>
        <taxon>Auriculariales</taxon>
        <taxon>Exidiaceae</taxon>
        <taxon>Exidia</taxon>
    </lineage>
</organism>
<proteinExistence type="predicted"/>
<keyword evidence="3" id="KW-1185">Reference proteome</keyword>
<dbReference type="Proteomes" id="UP000077266">
    <property type="component" value="Unassembled WGS sequence"/>
</dbReference>
<name>A0A165KZI1_EXIGL</name>
<reference evidence="2 3" key="1">
    <citation type="journal article" date="2016" name="Mol. Biol. Evol.">
        <title>Comparative Genomics of Early-Diverging Mushroom-Forming Fungi Provides Insights into the Origins of Lignocellulose Decay Capabilities.</title>
        <authorList>
            <person name="Nagy L.G."/>
            <person name="Riley R."/>
            <person name="Tritt A."/>
            <person name="Adam C."/>
            <person name="Daum C."/>
            <person name="Floudas D."/>
            <person name="Sun H."/>
            <person name="Yadav J.S."/>
            <person name="Pangilinan J."/>
            <person name="Larsson K.H."/>
            <person name="Matsuura K."/>
            <person name="Barry K."/>
            <person name="Labutti K."/>
            <person name="Kuo R."/>
            <person name="Ohm R.A."/>
            <person name="Bhattacharya S.S."/>
            <person name="Shirouzu T."/>
            <person name="Yoshinaga Y."/>
            <person name="Martin F.M."/>
            <person name="Grigoriev I.V."/>
            <person name="Hibbett D.S."/>
        </authorList>
    </citation>
    <scope>NUCLEOTIDE SEQUENCE [LARGE SCALE GENOMIC DNA]</scope>
    <source>
        <strain evidence="2 3">HHB12029</strain>
    </source>
</reference>
<feature type="region of interest" description="Disordered" evidence="1">
    <location>
        <begin position="1"/>
        <end position="38"/>
    </location>
</feature>
<gene>
    <name evidence="2" type="ORF">EXIGLDRAFT_390655</name>
</gene>